<dbReference type="SUPFAM" id="SSF51735">
    <property type="entry name" value="NAD(P)-binding Rossmann-fold domains"/>
    <property type="match status" value="2"/>
</dbReference>
<dbReference type="GO" id="GO:0004312">
    <property type="term" value="F:fatty acid synthase activity"/>
    <property type="evidence" value="ECO:0007669"/>
    <property type="project" value="TreeGrafter"/>
</dbReference>
<dbReference type="eggNOG" id="KOG1202">
    <property type="taxonomic scope" value="Eukaryota"/>
</dbReference>
<evidence type="ECO:0000256" key="6">
    <source>
        <dbReference type="PROSITE-ProRule" id="PRU01363"/>
    </source>
</evidence>
<dbReference type="InterPro" id="IPR016036">
    <property type="entry name" value="Malonyl_transacylase_ACP-bd"/>
</dbReference>
<dbReference type="GO" id="GO:0031177">
    <property type="term" value="F:phosphopantetheine binding"/>
    <property type="evidence" value="ECO:0007669"/>
    <property type="project" value="InterPro"/>
</dbReference>
<dbReference type="HOGENOM" id="CLU_000022_31_0_1"/>
<dbReference type="Proteomes" id="UP000002499">
    <property type="component" value="Unassembled WGS sequence"/>
</dbReference>
<dbReference type="OMA" id="AAGNCFE"/>
<dbReference type="InterPro" id="IPR049900">
    <property type="entry name" value="PKS_mFAS_DH"/>
</dbReference>
<dbReference type="PROSITE" id="PS00012">
    <property type="entry name" value="PHOSPHOPANTETHEINE"/>
    <property type="match status" value="1"/>
</dbReference>
<dbReference type="SUPFAM" id="SSF52151">
    <property type="entry name" value="FabD/lysophospholipase-like"/>
    <property type="match status" value="1"/>
</dbReference>
<dbReference type="PROSITE" id="PS52004">
    <property type="entry name" value="KS3_2"/>
    <property type="match status" value="1"/>
</dbReference>
<dbReference type="SMART" id="SM00829">
    <property type="entry name" value="PKS_ER"/>
    <property type="match status" value="1"/>
</dbReference>
<dbReference type="Gene3D" id="3.30.70.3290">
    <property type="match status" value="1"/>
</dbReference>
<dbReference type="EMBL" id="GL698572">
    <property type="protein sequence ID" value="EFY85592.1"/>
    <property type="molecule type" value="Genomic_DNA"/>
</dbReference>
<dbReference type="SUPFAM" id="SSF55048">
    <property type="entry name" value="Probable ACP-binding domain of malonyl-CoA ACP transacylase"/>
    <property type="match status" value="1"/>
</dbReference>
<evidence type="ECO:0000256" key="3">
    <source>
        <dbReference type="ARBA" id="ARBA00022679"/>
    </source>
</evidence>
<evidence type="ECO:0000259" key="8">
    <source>
        <dbReference type="PROSITE" id="PS50075"/>
    </source>
</evidence>
<dbReference type="SMART" id="SM00826">
    <property type="entry name" value="PKS_DH"/>
    <property type="match status" value="1"/>
</dbReference>
<dbReference type="Gene3D" id="1.10.1200.10">
    <property type="entry name" value="ACP-like"/>
    <property type="match status" value="1"/>
</dbReference>
<dbReference type="InParanoid" id="E9EES4"/>
<dbReference type="Pfam" id="PF00109">
    <property type="entry name" value="ketoacyl-synt"/>
    <property type="match status" value="1"/>
</dbReference>
<dbReference type="PANTHER" id="PTHR43775">
    <property type="entry name" value="FATTY ACID SYNTHASE"/>
    <property type="match status" value="1"/>
</dbReference>
<dbReference type="InterPro" id="IPR014043">
    <property type="entry name" value="Acyl_transferase_dom"/>
</dbReference>
<feature type="region of interest" description="C-terminal hotdog fold" evidence="6">
    <location>
        <begin position="1098"/>
        <end position="1245"/>
    </location>
</feature>
<evidence type="ECO:0000313" key="12">
    <source>
        <dbReference type="Proteomes" id="UP000002499"/>
    </source>
</evidence>
<dbReference type="Pfam" id="PF02801">
    <property type="entry name" value="Ketoacyl-synt_C"/>
    <property type="match status" value="1"/>
</dbReference>
<dbReference type="STRING" id="655827.E9EES4"/>
<dbReference type="InterPro" id="IPR011032">
    <property type="entry name" value="GroES-like_sf"/>
</dbReference>
<dbReference type="InterPro" id="IPR014031">
    <property type="entry name" value="Ketoacyl_synth_C"/>
</dbReference>
<organism evidence="12">
    <name type="scientific">Metarhizium acridum (strain CQMa 102)</name>
    <dbReference type="NCBI Taxonomy" id="655827"/>
    <lineage>
        <taxon>Eukaryota</taxon>
        <taxon>Fungi</taxon>
        <taxon>Dikarya</taxon>
        <taxon>Ascomycota</taxon>
        <taxon>Pezizomycotina</taxon>
        <taxon>Sordariomycetes</taxon>
        <taxon>Hypocreomycetidae</taxon>
        <taxon>Hypocreales</taxon>
        <taxon>Clavicipitaceae</taxon>
        <taxon>Metarhizium</taxon>
    </lineage>
</organism>
<keyword evidence="5" id="KW-0511">Multifunctional enzyme</keyword>
<evidence type="ECO:0000259" key="9">
    <source>
        <dbReference type="PROSITE" id="PS52004"/>
    </source>
</evidence>
<dbReference type="InterPro" id="IPR001227">
    <property type="entry name" value="Ac_transferase_dom_sf"/>
</dbReference>
<evidence type="ECO:0000256" key="1">
    <source>
        <dbReference type="ARBA" id="ARBA00022450"/>
    </source>
</evidence>
<dbReference type="InterPro" id="IPR006162">
    <property type="entry name" value="Ppantetheine_attach_site"/>
</dbReference>
<accession>E9EES4</accession>
<dbReference type="Pfam" id="PF21089">
    <property type="entry name" value="PKS_DH_N"/>
    <property type="match status" value="1"/>
</dbReference>
<feature type="region of interest" description="N-terminal hotdog fold" evidence="6">
    <location>
        <begin position="941"/>
        <end position="1077"/>
    </location>
</feature>
<evidence type="ECO:0000256" key="7">
    <source>
        <dbReference type="SAM" id="MobiDB-lite"/>
    </source>
</evidence>
<dbReference type="SMART" id="SM00823">
    <property type="entry name" value="PKS_PP"/>
    <property type="match status" value="1"/>
</dbReference>
<evidence type="ECO:0000256" key="2">
    <source>
        <dbReference type="ARBA" id="ARBA00022553"/>
    </source>
</evidence>
<dbReference type="InterPro" id="IPR009081">
    <property type="entry name" value="PP-bd_ACP"/>
</dbReference>
<feature type="domain" description="Ketosynthase family 3 (KS3)" evidence="9">
    <location>
        <begin position="2"/>
        <end position="427"/>
    </location>
</feature>
<evidence type="ECO:0000256" key="5">
    <source>
        <dbReference type="ARBA" id="ARBA00023268"/>
    </source>
</evidence>
<sequence length="2378" mass="261260">MDDDIAVIGLGLRFPGEATDAESLWKVLEAGESQWSEIPKERLNIDGYYHPSGDRQGSISFKGAHLLKGDIRAFDTTFFSIPSEDAKAIDPQQRMLLEVSYEALENAGLKKEDVYGSDTSVYVGSFVKDYEQVCLRDPDWSPQYAATGNGIAIMANRISYFFNFHGPSVTVDTGCSGSLVSVHLAAQSLRNRESSLAIAAGAGMILTPSTMMPMTALNFLSPDGKCFTFDERANGYGRGEGIGVVIMKRLSDALRDNDTIRAIIRGTSVNQDGRTTGITLPSKEAQVANIRTVYKSAGLEFDQTAYVECHGTGTQAGDWRELKAISETLAADRDIRKPIVVGSVKPNIGHLEGAAGVAGIIKGVMVLEKGKIPPNINFKTGNPDIDFENWKVKVPTSLMDWPMPGLRRVSINCFGFGGTNAHVILDEASEYLQSRDLVGNHSSADMPSSSPDKLTLDKDATKPRENDYQLFCYSAHEKSGVSRIMGSHSEYIKAQAKSGPRELLTDYSYTLSCRRSIMEWKGFIVAKSITELVAKLETAGSSKTVRSVRKSQPRIGFVFSGQGTHWAKMGQDLMQFQVFRNSLEGASEYLLHCLQSPFNLIREILRDESDSAISYPHIAQPATTAIQVALVDLLHTFGVSPTSVIGHSSGEIAAAYAGGAISRFHAWEIAYFRGLAAISMPFRAPKLKGAMMVIGMSFDETRKYLEDGHFSAEIACVNSPASTTISGRVEAIEAIAEDLAERKQKVFCRILKVRTAYHSSHMRLVEHDYRDSLVSIEPREFRTHVQMFSSVTGNSVRGEELGPHYWSDNMVNTVQFVAAVTSMMEQPVEARPEILIEIGPRAALRSPTRETMVSIVREDSIPTHYSIMQPKINGILKVLGLVGNLWTEGCFLNMEQVISRGETQRMKCLSNLPPYPWNHDKSYWHESHLSIANRNRAYPRQDLIGALTADSTPFEPRWRGFLRVSENPWIQDHQVQKTIVYPAAGMLSMVLEGAKQIKPAIDGFLGYEISEMHLSKAMIVPNTEHGLEVALNIKITTDHSGEMQPKASHQFSIYSKHLGRDWEQHATGFIRFKHRTACSLAPSTAHDKQLDKLSDSCKKGISSRQLYEDLDTIGMNYGPTFQNISSIYRGEGACVCKVGVPDTKSKMPAKFEYPHIIHPATLDSMFHPLFVIETVPMVPTFIKSLFVSSGIDQDGPKLFSGFATANRVGLQGASAKIVMNGCGTSKTRVIVNGLYLTALQSTGSEEKFLPNFRNLCTEIVWREDATFDSSTDVIQKIRILAHKYPGLVVLQVGGSTEDAAELLKLLAPAQDDAPSLSKFTLMGHEDSDTFHELMNKVKESPAECFVECKNNMADINSNYHLIISFDDLGLELKQLKDRLKVGGVLMQLKSWSLNHYTPVNGNVDEQHSIDPVVYRRPAALLGSSAPPLILLVPEEANDEVSALVDLVKSYQTKSAQEYEVSALNTQEILKYASLVEKSVILSLLDVCPSHDQHYSILQWDEFHFNLLKEIQKAAKGMIWLTRGSHMNPHNLQGSSIIGLARTLMSEDPRKVIVTFDLDVATNICDNTVIKNIMAVFSQTFCEEARPGCPEMEYAEKDGKVFIPRLRTIQGLNQIIEGMAPGILKNRPFHSDEACPEDMSEVKLSIAKAGLCDDSWHYTEIPQTDILPDEVDIKFSQTLLIPQDVETALGRNFESSIGLDVRGTVTRVGRNVTELLPGDKVTGLVSDGSIQSTLRLKFPFIQRHSTSLFPSQLISAYYSLVHMGRGKPGKSVLIHAGASAYGLAAIALARILGLKLFATVVGQDLDSQRKILEGCGLTSDTIFSAEDEFIPYLLTMTDGRGVDILYSTSQDGLNGVEKCVKDCKPTSPRPSLYSIFGSNFLGGLIVRLVGGSQYSIRRNFDSTSLATAVNFDLRRLLREDADFIAELLESASEFLDKKQFDDTVLTSSAKDFSIDSLDKALKHVQKHPYQGLCTVSANSGENQKVKVLYDNNSKSLSDAIDPEGTYLLAGGLGGLGRSIAELLIANGAKHLAFVSRSGTSNSQSRDFIEDLQNKGVNAKVYQADLCDEASLSAVMKNQLFVQMPPIRGVFQCAAVIQDSVFDNMTYQMWNAAFKPKTQGSWNLVKTMADLTSKPFFVFLASSAGIIGNRGQANYAAGNSFKDALAHHCLLQGVPAVSIDLGPVLGAGMLAEDDDMLDKLRAAGFYGIRHDDFLTVIKHAITREIGPSGATTPAQIILGVGTGGLLRQNKPADPYWSRTALYSYLNLIDMPPPDLDDSNELQGMNMKLLLARCGSTEGAVELIRLGLSNMLAKATNLLPEEVDANKPPSAYGVDSLVAVGVRNWVLSNCNVEVSVFEVLSNDTIMEMAKMIAKRGGYEKA</sequence>
<dbReference type="SMART" id="SM00822">
    <property type="entry name" value="PKS_KR"/>
    <property type="match status" value="1"/>
</dbReference>
<dbReference type="SUPFAM" id="SSF47336">
    <property type="entry name" value="ACP-like"/>
    <property type="match status" value="1"/>
</dbReference>
<dbReference type="SMART" id="SM00825">
    <property type="entry name" value="PKS_KS"/>
    <property type="match status" value="1"/>
</dbReference>
<name>E9EES4_METAQ</name>
<dbReference type="Gene3D" id="3.40.50.720">
    <property type="entry name" value="NAD(P)-binding Rossmann-like Domain"/>
    <property type="match status" value="2"/>
</dbReference>
<keyword evidence="4" id="KW-0560">Oxidoreductase</keyword>
<dbReference type="InterPro" id="IPR049552">
    <property type="entry name" value="PKS_DH_N"/>
</dbReference>
<dbReference type="Gene3D" id="3.40.366.10">
    <property type="entry name" value="Malonyl-Coenzyme A Acyl Carrier Protein, domain 2"/>
    <property type="match status" value="1"/>
</dbReference>
<dbReference type="InterPro" id="IPR020843">
    <property type="entry name" value="ER"/>
</dbReference>
<dbReference type="GO" id="GO:0030639">
    <property type="term" value="P:polyketide biosynthetic process"/>
    <property type="evidence" value="ECO:0007669"/>
    <property type="project" value="UniProtKB-ARBA"/>
</dbReference>
<dbReference type="Gene3D" id="3.40.47.10">
    <property type="match status" value="1"/>
</dbReference>
<dbReference type="InterPro" id="IPR057326">
    <property type="entry name" value="KR_dom"/>
</dbReference>
<dbReference type="Pfam" id="PF23114">
    <property type="entry name" value="NAD-bd_HRPKS_sdrA"/>
    <property type="match status" value="1"/>
</dbReference>
<feature type="domain" description="PKS/mFAS DH" evidence="10">
    <location>
        <begin position="941"/>
        <end position="1245"/>
    </location>
</feature>
<dbReference type="SUPFAM" id="SSF50129">
    <property type="entry name" value="GroES-like"/>
    <property type="match status" value="1"/>
</dbReference>
<dbReference type="InterPro" id="IPR020807">
    <property type="entry name" value="PKS_DH"/>
</dbReference>
<dbReference type="InterPro" id="IPR016039">
    <property type="entry name" value="Thiolase-like"/>
</dbReference>
<keyword evidence="1" id="KW-0596">Phosphopantetheine</keyword>
<dbReference type="CDD" id="cd00833">
    <property type="entry name" value="PKS"/>
    <property type="match status" value="1"/>
</dbReference>
<protein>
    <submittedName>
        <fullName evidence="11">Polyketide synthase</fullName>
    </submittedName>
</protein>
<evidence type="ECO:0000259" key="10">
    <source>
        <dbReference type="PROSITE" id="PS52019"/>
    </source>
</evidence>
<feature type="compositionally biased region" description="Polar residues" evidence="7">
    <location>
        <begin position="440"/>
        <end position="452"/>
    </location>
</feature>
<evidence type="ECO:0000313" key="11">
    <source>
        <dbReference type="EMBL" id="EFY85592.1"/>
    </source>
</evidence>
<dbReference type="InterPro" id="IPR016035">
    <property type="entry name" value="Acyl_Trfase/lysoPLipase"/>
</dbReference>
<dbReference type="InterPro" id="IPR042104">
    <property type="entry name" value="PKS_dehydratase_sf"/>
</dbReference>
<dbReference type="InterPro" id="IPR020806">
    <property type="entry name" value="PKS_PP-bd"/>
</dbReference>
<dbReference type="Gene3D" id="3.90.180.10">
    <property type="entry name" value="Medium-chain alcohol dehydrogenases, catalytic domain"/>
    <property type="match status" value="1"/>
</dbReference>
<gene>
    <name evidence="11" type="ORF">MAC_08372</name>
</gene>
<dbReference type="Pfam" id="PF08659">
    <property type="entry name" value="KR"/>
    <property type="match status" value="1"/>
</dbReference>
<dbReference type="InterPro" id="IPR020841">
    <property type="entry name" value="PKS_Beta-ketoAc_synthase_dom"/>
</dbReference>
<dbReference type="InterPro" id="IPR050091">
    <property type="entry name" value="PKS_NRPS_Biosynth_Enz"/>
</dbReference>
<reference evidence="11 12" key="1">
    <citation type="journal article" date="2011" name="PLoS Genet.">
        <title>Genome sequencing and comparative transcriptomics of the model entomopathogenic fungi Metarhizium anisopliae and M. acridum.</title>
        <authorList>
            <person name="Gao Q."/>
            <person name="Jin K."/>
            <person name="Ying S.H."/>
            <person name="Zhang Y."/>
            <person name="Xiao G."/>
            <person name="Shang Y."/>
            <person name="Duan Z."/>
            <person name="Hu X."/>
            <person name="Xie X.Q."/>
            <person name="Zhou G."/>
            <person name="Peng G."/>
            <person name="Luo Z."/>
            <person name="Huang W."/>
            <person name="Wang B."/>
            <person name="Fang W."/>
            <person name="Wang S."/>
            <person name="Zhong Y."/>
            <person name="Ma L.J."/>
            <person name="St Leger R.J."/>
            <person name="Zhao G.P."/>
            <person name="Pei Y."/>
            <person name="Feng M.G."/>
            <person name="Xia Y."/>
            <person name="Wang C."/>
        </authorList>
    </citation>
    <scope>NUCLEOTIDE SEQUENCE [LARGE SCALE GENOMIC DNA]</scope>
    <source>
        <strain evidence="11 12">CQMa 102</strain>
    </source>
</reference>
<dbReference type="PROSITE" id="PS50075">
    <property type="entry name" value="CARRIER"/>
    <property type="match status" value="1"/>
</dbReference>
<dbReference type="SUPFAM" id="SSF53901">
    <property type="entry name" value="Thiolase-like"/>
    <property type="match status" value="1"/>
</dbReference>
<dbReference type="Pfam" id="PF16197">
    <property type="entry name" value="KAsynt_C_assoc"/>
    <property type="match status" value="1"/>
</dbReference>
<dbReference type="PROSITE" id="PS52019">
    <property type="entry name" value="PKS_MFAS_DH"/>
    <property type="match status" value="1"/>
</dbReference>
<dbReference type="InterPro" id="IPR013968">
    <property type="entry name" value="PKS_KR"/>
</dbReference>
<feature type="active site" description="Proton donor; for dehydratase activity" evidence="6">
    <location>
        <position position="1163"/>
    </location>
</feature>
<keyword evidence="3" id="KW-0808">Transferase</keyword>
<dbReference type="InterPro" id="IPR014030">
    <property type="entry name" value="Ketoacyl_synth_N"/>
</dbReference>
<dbReference type="InterPro" id="IPR036736">
    <property type="entry name" value="ACP-like_sf"/>
</dbReference>
<dbReference type="InterPro" id="IPR049551">
    <property type="entry name" value="PKS_DH_C"/>
</dbReference>
<dbReference type="Pfam" id="PF00550">
    <property type="entry name" value="PP-binding"/>
    <property type="match status" value="1"/>
</dbReference>
<feature type="region of interest" description="Disordered" evidence="7">
    <location>
        <begin position="440"/>
        <end position="459"/>
    </location>
</feature>
<feature type="active site" description="Proton acceptor; for dehydratase activity" evidence="6">
    <location>
        <position position="973"/>
    </location>
</feature>
<dbReference type="Pfam" id="PF00698">
    <property type="entry name" value="Acyl_transf_1"/>
    <property type="match status" value="1"/>
</dbReference>
<dbReference type="PANTHER" id="PTHR43775:SF29">
    <property type="entry name" value="ASPERFURANONE POLYKETIDE SYNTHASE AFOG-RELATED"/>
    <property type="match status" value="1"/>
</dbReference>
<evidence type="ECO:0000256" key="4">
    <source>
        <dbReference type="ARBA" id="ARBA00023002"/>
    </source>
</evidence>
<dbReference type="GO" id="GO:0006633">
    <property type="term" value="P:fatty acid biosynthetic process"/>
    <property type="evidence" value="ECO:0007669"/>
    <property type="project" value="TreeGrafter"/>
</dbReference>
<dbReference type="InterPro" id="IPR056501">
    <property type="entry name" value="NAD-bd_HRPKS_sdrA"/>
</dbReference>
<dbReference type="CDD" id="cd05195">
    <property type="entry name" value="enoyl_red"/>
    <property type="match status" value="1"/>
</dbReference>
<dbReference type="InterPro" id="IPR032821">
    <property type="entry name" value="PKS_assoc"/>
</dbReference>
<dbReference type="GO" id="GO:0016491">
    <property type="term" value="F:oxidoreductase activity"/>
    <property type="evidence" value="ECO:0007669"/>
    <property type="project" value="UniProtKB-KW"/>
</dbReference>
<feature type="domain" description="Carrier" evidence="8">
    <location>
        <begin position="2299"/>
        <end position="2373"/>
    </location>
</feature>
<dbReference type="SMART" id="SM00827">
    <property type="entry name" value="PKS_AT"/>
    <property type="match status" value="1"/>
</dbReference>
<proteinExistence type="predicted"/>
<dbReference type="Pfam" id="PF14765">
    <property type="entry name" value="PS-DH"/>
    <property type="match status" value="1"/>
</dbReference>
<dbReference type="Gene3D" id="3.10.129.110">
    <property type="entry name" value="Polyketide synthase dehydratase"/>
    <property type="match status" value="1"/>
</dbReference>
<dbReference type="OrthoDB" id="329835at2759"/>
<keyword evidence="2" id="KW-0597">Phosphoprotein</keyword>
<dbReference type="InterPro" id="IPR036291">
    <property type="entry name" value="NAD(P)-bd_dom_sf"/>
</dbReference>
<keyword evidence="12" id="KW-1185">Reference proteome</keyword>